<name>A0A4V4H891_MUSBA</name>
<protein>
    <submittedName>
        <fullName evidence="2">Uncharacterized protein</fullName>
    </submittedName>
</protein>
<accession>A0A4V4H891</accession>
<evidence type="ECO:0000313" key="2">
    <source>
        <dbReference type="EMBL" id="THU66785.1"/>
    </source>
</evidence>
<proteinExistence type="predicted"/>
<sequence>MVALTFAIVFTIIFASILRLVPQLLSCNFEVGMSPSSSPPPSPSSSSFGSPRDEVVSVSSGSASSEASRSFVTLEALKSWHNVESVMTEDLLRVLRDCYRIPECYGLHAPWPRQRPYD</sequence>
<dbReference type="EMBL" id="PYDT01000003">
    <property type="protein sequence ID" value="THU66785.1"/>
    <property type="molecule type" value="Genomic_DNA"/>
</dbReference>
<dbReference type="AlphaFoldDB" id="A0A4V4H891"/>
<feature type="compositionally biased region" description="Low complexity" evidence="1">
    <location>
        <begin position="56"/>
        <end position="69"/>
    </location>
</feature>
<organism evidence="2 3">
    <name type="scientific">Musa balbisiana</name>
    <name type="common">Banana</name>
    <dbReference type="NCBI Taxonomy" id="52838"/>
    <lineage>
        <taxon>Eukaryota</taxon>
        <taxon>Viridiplantae</taxon>
        <taxon>Streptophyta</taxon>
        <taxon>Embryophyta</taxon>
        <taxon>Tracheophyta</taxon>
        <taxon>Spermatophyta</taxon>
        <taxon>Magnoliopsida</taxon>
        <taxon>Liliopsida</taxon>
        <taxon>Zingiberales</taxon>
        <taxon>Musaceae</taxon>
        <taxon>Musa</taxon>
    </lineage>
</organism>
<comment type="caution">
    <text evidence="2">The sequence shown here is derived from an EMBL/GenBank/DDBJ whole genome shotgun (WGS) entry which is preliminary data.</text>
</comment>
<evidence type="ECO:0000313" key="3">
    <source>
        <dbReference type="Proteomes" id="UP000317650"/>
    </source>
</evidence>
<dbReference type="Proteomes" id="UP000317650">
    <property type="component" value="Chromosome 5"/>
</dbReference>
<reference evidence="2 3" key="1">
    <citation type="journal article" date="2019" name="Nat. Plants">
        <title>Genome sequencing of Musa balbisiana reveals subgenome evolution and function divergence in polyploid bananas.</title>
        <authorList>
            <person name="Yao X."/>
        </authorList>
    </citation>
    <scope>NUCLEOTIDE SEQUENCE [LARGE SCALE GENOMIC DNA]</scope>
    <source>
        <strain evidence="3">cv. DH-PKW</strain>
        <tissue evidence="2">Leaves</tissue>
    </source>
</reference>
<feature type="region of interest" description="Disordered" evidence="1">
    <location>
        <begin position="33"/>
        <end position="69"/>
    </location>
</feature>
<evidence type="ECO:0000256" key="1">
    <source>
        <dbReference type="SAM" id="MobiDB-lite"/>
    </source>
</evidence>
<gene>
    <name evidence="2" type="ORF">C4D60_Mb05t17870</name>
</gene>
<keyword evidence="3" id="KW-1185">Reference proteome</keyword>